<proteinExistence type="inferred from homology"/>
<dbReference type="InParanoid" id="A0A4S2N728"/>
<reference evidence="4 5" key="1">
    <citation type="submission" date="2019-04" db="EMBL/GenBank/DDBJ databases">
        <title>Comparative genomics and transcriptomics to analyze fruiting body development in filamentous ascomycetes.</title>
        <authorList>
            <consortium name="DOE Joint Genome Institute"/>
            <person name="Lutkenhaus R."/>
            <person name="Traeger S."/>
            <person name="Breuer J."/>
            <person name="Kuo A."/>
            <person name="Lipzen A."/>
            <person name="Pangilinan J."/>
            <person name="Dilworth D."/>
            <person name="Sandor L."/>
            <person name="Poggeler S."/>
            <person name="Barry K."/>
            <person name="Grigoriev I.V."/>
            <person name="Nowrousian M."/>
        </authorList>
    </citation>
    <scope>NUCLEOTIDE SEQUENCE [LARGE SCALE GENOMIC DNA]</scope>
    <source>
        <strain evidence="4 5">CBS 389.68</strain>
    </source>
</reference>
<evidence type="ECO:0000313" key="5">
    <source>
        <dbReference type="Proteomes" id="UP000298138"/>
    </source>
</evidence>
<comment type="similarity">
    <text evidence="1">Belongs to the bacterial ribosomal protein bL34 family.</text>
</comment>
<keyword evidence="3" id="KW-0687">Ribonucleoprotein</keyword>
<dbReference type="PANTHER" id="PTHR14503:SF4">
    <property type="entry name" value="LARGE RIBOSOMAL SUBUNIT PROTEIN BL34M"/>
    <property type="match status" value="1"/>
</dbReference>
<evidence type="ECO:0000256" key="2">
    <source>
        <dbReference type="ARBA" id="ARBA00022980"/>
    </source>
</evidence>
<dbReference type="GO" id="GO:0003735">
    <property type="term" value="F:structural constituent of ribosome"/>
    <property type="evidence" value="ECO:0007669"/>
    <property type="project" value="InterPro"/>
</dbReference>
<gene>
    <name evidence="4" type="ORF">EX30DRAFT_314088</name>
</gene>
<keyword evidence="2" id="KW-0689">Ribosomal protein</keyword>
<evidence type="ECO:0008006" key="6">
    <source>
        <dbReference type="Google" id="ProtNLM"/>
    </source>
</evidence>
<evidence type="ECO:0000256" key="1">
    <source>
        <dbReference type="ARBA" id="ARBA00010111"/>
    </source>
</evidence>
<name>A0A4S2N728_9PEZI</name>
<protein>
    <recommendedName>
        <fullName evidence="6">Ribosomal protein L34</fullName>
    </recommendedName>
</protein>
<evidence type="ECO:0000313" key="4">
    <source>
        <dbReference type="EMBL" id="TGZ85152.1"/>
    </source>
</evidence>
<dbReference type="GO" id="GO:0005762">
    <property type="term" value="C:mitochondrial large ribosomal subunit"/>
    <property type="evidence" value="ECO:0007669"/>
    <property type="project" value="TreeGrafter"/>
</dbReference>
<dbReference type="Gene3D" id="1.10.287.3980">
    <property type="match status" value="1"/>
</dbReference>
<sequence length="125" mass="14113">MFSLPRLARAATSATKSPLGIRTFTFLSPLRPTVLPRTPLTNPVTPPSSAPQNAIEAATETLMPRISESPVLRTLQVRCGPRQNFNAITHIIRKRRHGFLSRIRTRKGRNILKRRQAKKRTNLSH</sequence>
<evidence type="ECO:0000256" key="3">
    <source>
        <dbReference type="ARBA" id="ARBA00023274"/>
    </source>
</evidence>
<organism evidence="4 5">
    <name type="scientific">Ascodesmis nigricans</name>
    <dbReference type="NCBI Taxonomy" id="341454"/>
    <lineage>
        <taxon>Eukaryota</taxon>
        <taxon>Fungi</taxon>
        <taxon>Dikarya</taxon>
        <taxon>Ascomycota</taxon>
        <taxon>Pezizomycotina</taxon>
        <taxon>Pezizomycetes</taxon>
        <taxon>Pezizales</taxon>
        <taxon>Ascodesmidaceae</taxon>
        <taxon>Ascodesmis</taxon>
    </lineage>
</organism>
<dbReference type="AlphaFoldDB" id="A0A4S2N728"/>
<dbReference type="GO" id="GO:0006412">
    <property type="term" value="P:translation"/>
    <property type="evidence" value="ECO:0007669"/>
    <property type="project" value="InterPro"/>
</dbReference>
<dbReference type="Proteomes" id="UP000298138">
    <property type="component" value="Unassembled WGS sequence"/>
</dbReference>
<dbReference type="Pfam" id="PF00468">
    <property type="entry name" value="Ribosomal_L34"/>
    <property type="match status" value="1"/>
</dbReference>
<accession>A0A4S2N728</accession>
<dbReference type="PANTHER" id="PTHR14503">
    <property type="entry name" value="MITOCHONDRIAL RIBOSOMAL PROTEIN 34 FAMILY MEMBER"/>
    <property type="match status" value="1"/>
</dbReference>
<dbReference type="EMBL" id="ML220112">
    <property type="protein sequence ID" value="TGZ85152.1"/>
    <property type="molecule type" value="Genomic_DNA"/>
</dbReference>
<dbReference type="InterPro" id="IPR000271">
    <property type="entry name" value="Ribosomal_bL34"/>
</dbReference>
<dbReference type="STRING" id="341454.A0A4S2N728"/>
<dbReference type="OrthoDB" id="431691at2759"/>
<keyword evidence="5" id="KW-1185">Reference proteome</keyword>